<evidence type="ECO:0000313" key="7">
    <source>
        <dbReference type="Proteomes" id="UP000509597"/>
    </source>
</evidence>
<dbReference type="Proteomes" id="UP000509597">
    <property type="component" value="Chromosome"/>
</dbReference>
<dbReference type="AlphaFoldDB" id="A0A7H9BJJ3"/>
<evidence type="ECO:0000256" key="1">
    <source>
        <dbReference type="ARBA" id="ARBA00022636"/>
    </source>
</evidence>
<evidence type="ECO:0000313" key="6">
    <source>
        <dbReference type="EMBL" id="QLG88542.1"/>
    </source>
</evidence>
<keyword evidence="1" id="KW-0973">c-di-GMP</keyword>
<dbReference type="Pfam" id="PF12945">
    <property type="entry name" value="PilZNR"/>
    <property type="match status" value="1"/>
</dbReference>
<reference evidence="6 7" key="1">
    <citation type="submission" date="2020-07" db="EMBL/GenBank/DDBJ databases">
        <title>Complete genome sequence of Chitinibacter sp. 2T18.</title>
        <authorList>
            <person name="Bae J.-W."/>
            <person name="Choi J.-W."/>
        </authorList>
    </citation>
    <scope>NUCLEOTIDE SEQUENCE [LARGE SCALE GENOMIC DNA]</scope>
    <source>
        <strain evidence="6 7">2T18</strain>
    </source>
</reference>
<evidence type="ECO:0000256" key="2">
    <source>
        <dbReference type="ARBA" id="ARBA00022741"/>
    </source>
</evidence>
<feature type="domain" description="Type III secretion system flagellar brake protein YcgR PilZN" evidence="5">
    <location>
        <begin position="101"/>
        <end position="185"/>
    </location>
</feature>
<dbReference type="RefSeq" id="WP_179355055.1">
    <property type="nucleotide sequence ID" value="NZ_CP058627.1"/>
</dbReference>
<organism evidence="6 7">
    <name type="scientific">Chitinibacter bivalviorum</name>
    <dbReference type="NCBI Taxonomy" id="2739434"/>
    <lineage>
        <taxon>Bacteria</taxon>
        <taxon>Pseudomonadati</taxon>
        <taxon>Pseudomonadota</taxon>
        <taxon>Betaproteobacteria</taxon>
        <taxon>Neisseriales</taxon>
        <taxon>Chitinibacteraceae</taxon>
        <taxon>Chitinibacter</taxon>
    </lineage>
</organism>
<dbReference type="InterPro" id="IPR012349">
    <property type="entry name" value="Split_barrel_FMN-bd"/>
</dbReference>
<dbReference type="SUPFAM" id="SSF141371">
    <property type="entry name" value="PilZ domain-like"/>
    <property type="match status" value="2"/>
</dbReference>
<keyword evidence="2" id="KW-0547">Nucleotide-binding</keyword>
<keyword evidence="6" id="KW-0966">Cell projection</keyword>
<dbReference type="KEGG" id="chiz:HQ393_09955"/>
<dbReference type="InterPro" id="IPR009926">
    <property type="entry name" value="T3SS_YcgR_PilZN"/>
</dbReference>
<dbReference type="Gene3D" id="2.30.110.10">
    <property type="entry name" value="Electron Transport, Fmn-binding Protein, Chain A"/>
    <property type="match status" value="1"/>
</dbReference>
<keyword evidence="3" id="KW-0975">Bacterial flagellum</keyword>
<evidence type="ECO:0000259" key="5">
    <source>
        <dbReference type="Pfam" id="PF12945"/>
    </source>
</evidence>
<dbReference type="Pfam" id="PF07238">
    <property type="entry name" value="PilZ"/>
    <property type="match status" value="1"/>
</dbReference>
<dbReference type="GO" id="GO:0035438">
    <property type="term" value="F:cyclic-di-GMP binding"/>
    <property type="evidence" value="ECO:0007669"/>
    <property type="project" value="InterPro"/>
</dbReference>
<accession>A0A7H9BJJ3</accession>
<evidence type="ECO:0000259" key="4">
    <source>
        <dbReference type="Pfam" id="PF07238"/>
    </source>
</evidence>
<dbReference type="Gene3D" id="2.40.10.220">
    <property type="entry name" value="predicted glycosyltransferase like domains"/>
    <property type="match status" value="1"/>
</dbReference>
<keyword evidence="6" id="KW-0969">Cilium</keyword>
<proteinExistence type="predicted"/>
<keyword evidence="6" id="KW-0282">Flagellum</keyword>
<gene>
    <name evidence="6" type="ORF">HQ393_09955</name>
</gene>
<dbReference type="InterPro" id="IPR009875">
    <property type="entry name" value="PilZ_domain"/>
</dbReference>
<evidence type="ECO:0000256" key="3">
    <source>
        <dbReference type="ARBA" id="ARBA00023143"/>
    </source>
</evidence>
<protein>
    <submittedName>
        <fullName evidence="6">Flagellar brake protein</fullName>
    </submittedName>
</protein>
<name>A0A7H9BJJ3_9NEIS</name>
<feature type="domain" description="PilZ" evidence="4">
    <location>
        <begin position="192"/>
        <end position="297"/>
    </location>
</feature>
<dbReference type="EMBL" id="CP058627">
    <property type="protein sequence ID" value="QLG88542.1"/>
    <property type="molecule type" value="Genomic_DNA"/>
</dbReference>
<sequence length="303" mass="33504">MSTLQPVRKQDLSIGTPLPYPIYDVNNNLLLREGQIIASASQLETIARDGLFHNPQWQTTTRTPAPTSNRARIPVDIEESSTTASPADSKVIRDLNQVKLQPNTVLHVQSVGDPLKPKASVRLIGWLDKMGVMISALSPQGGILPFRENEVLQLKAISGKNIVVFTATILKVCFTPFPYLHLSWPDKIQLRQLRNSLRISTHLIVSVSGETLRSTPAKITNLSASGAMLESSLLELEPDQMIQLALRLPAAGEEHTMTLQAKVCNRHIDPPSTMTQYGLAFEPMGTAERLVLEHFIFYALLES</sequence>
<keyword evidence="7" id="KW-1185">Reference proteome</keyword>